<evidence type="ECO:0000313" key="11">
    <source>
        <dbReference type="Proteomes" id="UP000604481"/>
    </source>
</evidence>
<dbReference type="NCBIfam" id="TIGR01844">
    <property type="entry name" value="type_I_sec_TolC"/>
    <property type="match status" value="1"/>
</dbReference>
<dbReference type="Pfam" id="PF02321">
    <property type="entry name" value="OEP"/>
    <property type="match status" value="2"/>
</dbReference>
<reference evidence="10 11" key="1">
    <citation type="submission" date="2020-10" db="EMBL/GenBank/DDBJ databases">
        <title>The genome sequence of Chitinilyticum litopenaei 4Y14.</title>
        <authorList>
            <person name="Liu Y."/>
        </authorList>
    </citation>
    <scope>NUCLEOTIDE SEQUENCE [LARGE SCALE GENOMIC DNA]</scope>
    <source>
        <strain evidence="10 11">4Y14</strain>
    </source>
</reference>
<feature type="signal peptide" evidence="8">
    <location>
        <begin position="1"/>
        <end position="25"/>
    </location>
</feature>
<dbReference type="InterPro" id="IPR010130">
    <property type="entry name" value="T1SS_OMP_TolC"/>
</dbReference>
<dbReference type="EMBL" id="JADFUA010000001">
    <property type="protein sequence ID" value="MBE9608040.1"/>
    <property type="molecule type" value="Genomic_DNA"/>
</dbReference>
<evidence type="ECO:0000256" key="5">
    <source>
        <dbReference type="ARBA" id="ARBA00022692"/>
    </source>
</evidence>
<keyword evidence="6" id="KW-0472">Membrane</keyword>
<dbReference type="AlphaFoldDB" id="A0A8J7FH19"/>
<evidence type="ECO:0000256" key="8">
    <source>
        <dbReference type="SAM" id="SignalP"/>
    </source>
</evidence>
<keyword evidence="4" id="KW-1134">Transmembrane beta strand</keyword>
<dbReference type="GO" id="GO:1990281">
    <property type="term" value="C:efflux pump complex"/>
    <property type="evidence" value="ECO:0007669"/>
    <property type="project" value="TreeGrafter"/>
</dbReference>
<comment type="caution">
    <text evidence="10">The sequence shown here is derived from an EMBL/GenBank/DDBJ whole genome shotgun (WGS) entry which is preliminary data.</text>
</comment>
<evidence type="ECO:0000256" key="3">
    <source>
        <dbReference type="ARBA" id="ARBA00022448"/>
    </source>
</evidence>
<dbReference type="Gene3D" id="1.20.1600.10">
    <property type="entry name" value="Outer membrane efflux proteins (OEP)"/>
    <property type="match status" value="1"/>
</dbReference>
<evidence type="ECO:0000256" key="6">
    <source>
        <dbReference type="ARBA" id="ARBA00023136"/>
    </source>
</evidence>
<keyword evidence="3" id="KW-0813">Transport</keyword>
<dbReference type="PANTHER" id="PTHR30026">
    <property type="entry name" value="OUTER MEMBRANE PROTEIN TOLC"/>
    <property type="match status" value="1"/>
</dbReference>
<comment type="subcellular location">
    <subcellularLocation>
        <location evidence="1">Cell outer membrane</location>
    </subcellularLocation>
</comment>
<dbReference type="GO" id="GO:0015562">
    <property type="term" value="F:efflux transmembrane transporter activity"/>
    <property type="evidence" value="ECO:0007669"/>
    <property type="project" value="InterPro"/>
</dbReference>
<feature type="chain" id="PRO_5035294773" evidence="8">
    <location>
        <begin position="26"/>
        <end position="601"/>
    </location>
</feature>
<dbReference type="GO" id="GO:0015288">
    <property type="term" value="F:porin activity"/>
    <property type="evidence" value="ECO:0007669"/>
    <property type="project" value="TreeGrafter"/>
</dbReference>
<keyword evidence="8" id="KW-0732">Signal</keyword>
<evidence type="ECO:0000256" key="2">
    <source>
        <dbReference type="ARBA" id="ARBA00007613"/>
    </source>
</evidence>
<accession>A0A8J7FH19</accession>
<evidence type="ECO:0000256" key="7">
    <source>
        <dbReference type="ARBA" id="ARBA00023237"/>
    </source>
</evidence>
<name>A0A8J7FH19_9NEIS</name>
<dbReference type="SUPFAM" id="SSF56954">
    <property type="entry name" value="Outer membrane efflux proteins (OEP)"/>
    <property type="match status" value="1"/>
</dbReference>
<dbReference type="InterPro" id="IPR051906">
    <property type="entry name" value="TolC-like"/>
</dbReference>
<dbReference type="InterPro" id="IPR056203">
    <property type="entry name" value="Cds6_C"/>
</dbReference>
<feature type="domain" description="Cds6 C-terminal" evidence="9">
    <location>
        <begin position="495"/>
        <end position="598"/>
    </location>
</feature>
<dbReference type="Gene3D" id="3.10.450.50">
    <property type="match status" value="1"/>
</dbReference>
<dbReference type="InterPro" id="IPR032710">
    <property type="entry name" value="NTF2-like_dom_sf"/>
</dbReference>
<proteinExistence type="inferred from homology"/>
<gene>
    <name evidence="10" type="ORF">INR99_01635</name>
</gene>
<dbReference type="InterPro" id="IPR003423">
    <property type="entry name" value="OMP_efflux"/>
</dbReference>
<evidence type="ECO:0000256" key="1">
    <source>
        <dbReference type="ARBA" id="ARBA00004442"/>
    </source>
</evidence>
<comment type="similarity">
    <text evidence="2">Belongs to the outer membrane factor (OMF) (TC 1.B.17) family.</text>
</comment>
<dbReference type="PANTHER" id="PTHR30026:SF22">
    <property type="entry name" value="OUTER MEMBRANE EFFLUX PROTEIN"/>
    <property type="match status" value="1"/>
</dbReference>
<dbReference type="Pfam" id="PF24125">
    <property type="entry name" value="Cds6_C"/>
    <property type="match status" value="1"/>
</dbReference>
<keyword evidence="5" id="KW-0812">Transmembrane</keyword>
<evidence type="ECO:0000313" key="10">
    <source>
        <dbReference type="EMBL" id="MBE9608040.1"/>
    </source>
</evidence>
<dbReference type="RefSeq" id="WP_194114545.1">
    <property type="nucleotide sequence ID" value="NZ_JADFUA010000001.1"/>
</dbReference>
<dbReference type="Proteomes" id="UP000604481">
    <property type="component" value="Unassembled WGS sequence"/>
</dbReference>
<sequence>MKIKTLAWLCGLALGGALLAESAVAETLRSATERAILNNPDVKARWYDFQASRDEIGVARGRYLPQVNLQAYAGQETQSRPKQDRNSFSHPGASIELRQMLFDGFAVQNEVRSLGYAQLSKYYELLASSDEVAQLVAKAYYDVLRYRELEKLARGNYAVHRELYDQIEERVKAGVGRRVDLEQAAGRLALAESNWLVQKANLQDVSTRYTRLVGTPPAGDLEPAPNLAKELPASAELLNTAIRQSPSFLAAVYNVRASRARAEVQKSGYWPQVEFRASQGLDQNRDGIDGDYKDGVVQVVLNYNLFRGGADRARVNQYSNQLNSAYEMRDRICRDVRQSTVIAWNDVNRLTEQLRYQEQHALSTAKAREAYQRQYDIGQRSLLDLLDSENELFTARMSVVNSQYDQLFAQVRVLGISNRLLPVLQLQPLEPQAPEQDLGGAQENDMEITCAVPLPDEVTLDRAAAMAERPPRAADPLLTAAGEGKSAEPAADKAVLDAVTAWAAAWSAKDAGKYLDSYAGQFKPEQGSRADWEKQRRQRIEKAGTISVKVEAPVVKKLDDKTAEVSFSQSYQSDSYRDQVQKVLTLSREDGKWKIIREAVR</sequence>
<keyword evidence="11" id="KW-1185">Reference proteome</keyword>
<evidence type="ECO:0000259" key="9">
    <source>
        <dbReference type="Pfam" id="PF24125"/>
    </source>
</evidence>
<evidence type="ECO:0000256" key="4">
    <source>
        <dbReference type="ARBA" id="ARBA00022452"/>
    </source>
</evidence>
<keyword evidence="7" id="KW-0998">Cell outer membrane</keyword>
<protein>
    <submittedName>
        <fullName evidence="10">TolC family outer membrane protein</fullName>
    </submittedName>
</protein>
<dbReference type="GO" id="GO:0009279">
    <property type="term" value="C:cell outer membrane"/>
    <property type="evidence" value="ECO:0007669"/>
    <property type="project" value="UniProtKB-SubCell"/>
</dbReference>
<dbReference type="SUPFAM" id="SSF54427">
    <property type="entry name" value="NTF2-like"/>
    <property type="match status" value="1"/>
</dbReference>
<organism evidence="10 11">
    <name type="scientific">Chitinilyticum piscinae</name>
    <dbReference type="NCBI Taxonomy" id="2866724"/>
    <lineage>
        <taxon>Bacteria</taxon>
        <taxon>Pseudomonadati</taxon>
        <taxon>Pseudomonadota</taxon>
        <taxon>Betaproteobacteria</taxon>
        <taxon>Neisseriales</taxon>
        <taxon>Chitinibacteraceae</taxon>
        <taxon>Chitinilyticum</taxon>
    </lineage>
</organism>